<keyword evidence="6 10" id="KW-0479">Metal-binding</keyword>
<comment type="cofactor">
    <cofactor evidence="10">
        <name>Zn(2+)</name>
        <dbReference type="ChEBI" id="CHEBI:29105"/>
    </cofactor>
    <text evidence="10">Binds 1 zinc ion per subunit.</text>
</comment>
<organism evidence="12 13">
    <name type="scientific">Pseudorhodoferax soli</name>
    <dbReference type="NCBI Taxonomy" id="545864"/>
    <lineage>
        <taxon>Bacteria</taxon>
        <taxon>Pseudomonadati</taxon>
        <taxon>Pseudomonadota</taxon>
        <taxon>Betaproteobacteria</taxon>
        <taxon>Burkholderiales</taxon>
        <taxon>Comamonadaceae</taxon>
    </lineage>
</organism>
<feature type="binding site" evidence="10">
    <location>
        <position position="63"/>
    </location>
    <ligand>
        <name>Zn(2+)</name>
        <dbReference type="ChEBI" id="CHEBI:29105"/>
    </ligand>
</feature>
<dbReference type="InterPro" id="IPR035461">
    <property type="entry name" value="GmhA/DiaA"/>
</dbReference>
<dbReference type="GO" id="GO:0097367">
    <property type="term" value="F:carbohydrate derivative binding"/>
    <property type="evidence" value="ECO:0007669"/>
    <property type="project" value="InterPro"/>
</dbReference>
<dbReference type="EC" id="5.3.1.28" evidence="10"/>
<keyword evidence="5 10" id="KW-0963">Cytoplasm</keyword>
<gene>
    <name evidence="10" type="primary">gmhA</name>
    <name evidence="12" type="ORF">DES41_102979</name>
</gene>
<comment type="subcellular location">
    <subcellularLocation>
        <location evidence="3 10">Cytoplasm</location>
    </subcellularLocation>
</comment>
<feature type="binding site" evidence="10">
    <location>
        <position position="173"/>
    </location>
    <ligand>
        <name>substrate</name>
    </ligand>
</feature>
<comment type="miscellaneous">
    <text evidence="10">The reaction produces a racemic mixture of D-glycero-alpha-D-manno-heptose 7-phosphate and D-glycero-beta-D-manno-heptose 7-phosphate.</text>
</comment>
<dbReference type="Pfam" id="PF13580">
    <property type="entry name" value="SIS_2"/>
    <property type="match status" value="1"/>
</dbReference>
<comment type="similarity">
    <text evidence="4 10">Belongs to the SIS family. GmhA subfamily.</text>
</comment>
<dbReference type="PANTHER" id="PTHR30390">
    <property type="entry name" value="SEDOHEPTULOSE 7-PHOSPHATE ISOMERASE / DNAA INITIATOR-ASSOCIATING FACTOR FOR REPLICATION INITIATION"/>
    <property type="match status" value="1"/>
</dbReference>
<proteinExistence type="inferred from homology"/>
<evidence type="ECO:0000256" key="8">
    <source>
        <dbReference type="ARBA" id="ARBA00023235"/>
    </source>
</evidence>
<feature type="binding site" evidence="10">
    <location>
        <begin position="50"/>
        <end position="52"/>
    </location>
    <ligand>
        <name>substrate</name>
    </ligand>
</feature>
<dbReference type="NCBIfam" id="NF010546">
    <property type="entry name" value="PRK13936.1"/>
    <property type="match status" value="1"/>
</dbReference>
<keyword evidence="7 10" id="KW-0862">Zinc</keyword>
<dbReference type="SUPFAM" id="SSF53697">
    <property type="entry name" value="SIS domain"/>
    <property type="match status" value="1"/>
</dbReference>
<evidence type="ECO:0000313" key="12">
    <source>
        <dbReference type="EMBL" id="RCW74656.1"/>
    </source>
</evidence>
<dbReference type="GO" id="GO:0008270">
    <property type="term" value="F:zinc ion binding"/>
    <property type="evidence" value="ECO:0007669"/>
    <property type="project" value="UniProtKB-UniRule"/>
</dbReference>
<feature type="binding site" evidence="10">
    <location>
        <begin position="118"/>
        <end position="120"/>
    </location>
    <ligand>
        <name>substrate</name>
    </ligand>
</feature>
<dbReference type="PANTHER" id="PTHR30390:SF6">
    <property type="entry name" value="DNAA INITIATOR-ASSOCIATING PROTEIN DIAA"/>
    <property type="match status" value="1"/>
</dbReference>
<evidence type="ECO:0000259" key="11">
    <source>
        <dbReference type="PROSITE" id="PS51464"/>
    </source>
</evidence>
<feature type="binding site" evidence="10">
    <location>
        <position position="173"/>
    </location>
    <ligand>
        <name>Zn(2+)</name>
        <dbReference type="ChEBI" id="CHEBI:29105"/>
    </ligand>
</feature>
<dbReference type="CDD" id="cd05006">
    <property type="entry name" value="SIS_GmhA"/>
    <property type="match status" value="1"/>
</dbReference>
<dbReference type="EMBL" id="QPJK01000002">
    <property type="protein sequence ID" value="RCW74656.1"/>
    <property type="molecule type" value="Genomic_DNA"/>
</dbReference>
<dbReference type="Gene3D" id="3.40.50.10490">
    <property type="entry name" value="Glucose-6-phosphate isomerase like protein, domain 1"/>
    <property type="match status" value="1"/>
</dbReference>
<comment type="function">
    <text evidence="2 10">Catalyzes the isomerization of sedoheptulose 7-phosphate in D-glycero-D-manno-heptose 7-phosphate.</text>
</comment>
<keyword evidence="9 10" id="KW-0119">Carbohydrate metabolism</keyword>
<dbReference type="InterPro" id="IPR001347">
    <property type="entry name" value="SIS_dom"/>
</dbReference>
<name>A0A368Y5Q0_9BURK</name>
<dbReference type="GO" id="GO:2001061">
    <property type="term" value="P:D-glycero-D-manno-heptose 7-phosphate biosynthetic process"/>
    <property type="evidence" value="ECO:0007669"/>
    <property type="project" value="UniProtKB-UniPathway"/>
</dbReference>
<evidence type="ECO:0000256" key="9">
    <source>
        <dbReference type="ARBA" id="ARBA00023277"/>
    </source>
</evidence>
<evidence type="ECO:0000256" key="7">
    <source>
        <dbReference type="ARBA" id="ARBA00022833"/>
    </source>
</evidence>
<evidence type="ECO:0000256" key="4">
    <source>
        <dbReference type="ARBA" id="ARBA00009894"/>
    </source>
</evidence>
<keyword evidence="8 10" id="KW-0413">Isomerase</keyword>
<evidence type="ECO:0000313" key="13">
    <source>
        <dbReference type="Proteomes" id="UP000252884"/>
    </source>
</evidence>
<feature type="binding site" evidence="10">
    <location>
        <begin position="92"/>
        <end position="93"/>
    </location>
    <ligand>
        <name>substrate</name>
    </ligand>
</feature>
<dbReference type="OrthoDB" id="9810929at2"/>
<dbReference type="AlphaFoldDB" id="A0A368Y5Q0"/>
<dbReference type="GO" id="GO:0008968">
    <property type="term" value="F:D-sedoheptulose 7-phosphate isomerase activity"/>
    <property type="evidence" value="ECO:0007669"/>
    <property type="project" value="UniProtKB-UniRule"/>
</dbReference>
<feature type="binding site" evidence="10">
    <location>
        <position position="181"/>
    </location>
    <ligand>
        <name>Zn(2+)</name>
        <dbReference type="ChEBI" id="CHEBI:29105"/>
    </ligand>
</feature>
<dbReference type="InterPro" id="IPR004515">
    <property type="entry name" value="Phosphoheptose_Isoase"/>
</dbReference>
<comment type="pathway">
    <text evidence="10">Carbohydrate biosynthesis; D-glycero-D-manno-heptose 7-phosphate biosynthesis; D-glycero-alpha-D-manno-heptose 7-phosphate and D-glycero-beta-D-manno-heptose 7-phosphate from sedoheptulose 7-phosphate: step 1/1.</text>
</comment>
<feature type="domain" description="SIS" evidence="11">
    <location>
        <begin position="35"/>
        <end position="197"/>
    </location>
</feature>
<feature type="binding site" evidence="10">
    <location>
        <position position="59"/>
    </location>
    <ligand>
        <name>Zn(2+)</name>
        <dbReference type="ChEBI" id="CHEBI:29105"/>
    </ligand>
</feature>
<dbReference type="GO" id="GO:0005975">
    <property type="term" value="P:carbohydrate metabolic process"/>
    <property type="evidence" value="ECO:0007669"/>
    <property type="project" value="UniProtKB-UniRule"/>
</dbReference>
<evidence type="ECO:0000256" key="10">
    <source>
        <dbReference type="HAMAP-Rule" id="MF_00067"/>
    </source>
</evidence>
<feature type="binding site" evidence="10">
    <location>
        <position position="123"/>
    </location>
    <ligand>
        <name>substrate</name>
    </ligand>
</feature>
<dbReference type="InterPro" id="IPR046348">
    <property type="entry name" value="SIS_dom_sf"/>
</dbReference>
<dbReference type="RefSeq" id="WP_114467734.1">
    <property type="nucleotide sequence ID" value="NZ_QPJK01000002.1"/>
</dbReference>
<dbReference type="Proteomes" id="UP000252884">
    <property type="component" value="Unassembled WGS sequence"/>
</dbReference>
<evidence type="ECO:0000256" key="6">
    <source>
        <dbReference type="ARBA" id="ARBA00022723"/>
    </source>
</evidence>
<comment type="subunit">
    <text evidence="10">Homotetramer.</text>
</comment>
<keyword evidence="13" id="KW-1185">Reference proteome</keyword>
<dbReference type="InterPro" id="IPR050099">
    <property type="entry name" value="SIS_GmhA/DiaA_subfam"/>
</dbReference>
<feature type="binding site" evidence="10">
    <location>
        <position position="63"/>
    </location>
    <ligand>
        <name>substrate</name>
    </ligand>
</feature>
<accession>A0A368Y5Q0</accession>
<dbReference type="HAMAP" id="MF_00067">
    <property type="entry name" value="GmhA"/>
    <property type="match status" value="1"/>
</dbReference>
<evidence type="ECO:0000256" key="2">
    <source>
        <dbReference type="ARBA" id="ARBA00003172"/>
    </source>
</evidence>
<sequence>MLEQRIQQHFIDSADLKYQSAEALSKPIAAAVQAILVSVTSGGKVLACGNGGSAADAQHFAAEFVGRFERERPELGAIALTTDSSILTAIANDYSYEQVFARQVRALGLAGDVLLAISTSGNSPSILAAVEAAHAREMTVVALTGRGGGKMAGALRETDVHVCVPHERTARIQEVHLLTLHCLCDGVDSQLLGDQETSL</sequence>
<comment type="caution">
    <text evidence="12">The sequence shown here is derived from an EMBL/GenBank/DDBJ whole genome shotgun (WGS) entry which is preliminary data.</text>
</comment>
<dbReference type="UniPathway" id="UPA00041">
    <property type="reaction ID" value="UER00436"/>
</dbReference>
<protein>
    <recommendedName>
        <fullName evidence="10">Phosphoheptose isomerase</fullName>
        <ecNumber evidence="10">5.3.1.28</ecNumber>
    </recommendedName>
    <alternativeName>
        <fullName evidence="10">Sedoheptulose 7-phosphate isomerase</fullName>
    </alternativeName>
</protein>
<dbReference type="GO" id="GO:0005737">
    <property type="term" value="C:cytoplasm"/>
    <property type="evidence" value="ECO:0007669"/>
    <property type="project" value="UniProtKB-SubCell"/>
</dbReference>
<evidence type="ECO:0000256" key="1">
    <source>
        <dbReference type="ARBA" id="ARBA00000348"/>
    </source>
</evidence>
<comment type="catalytic activity">
    <reaction evidence="1 10">
        <text>2 D-sedoheptulose 7-phosphate = D-glycero-alpha-D-manno-heptose 7-phosphate + D-glycero-beta-D-manno-heptose 7-phosphate</text>
        <dbReference type="Rhea" id="RHEA:27489"/>
        <dbReference type="ChEBI" id="CHEBI:57483"/>
        <dbReference type="ChEBI" id="CHEBI:60203"/>
        <dbReference type="ChEBI" id="CHEBI:60204"/>
        <dbReference type="EC" id="5.3.1.28"/>
    </reaction>
</comment>
<evidence type="ECO:0000256" key="3">
    <source>
        <dbReference type="ARBA" id="ARBA00004496"/>
    </source>
</evidence>
<dbReference type="PROSITE" id="PS51464">
    <property type="entry name" value="SIS"/>
    <property type="match status" value="1"/>
</dbReference>
<reference evidence="12 13" key="1">
    <citation type="submission" date="2018-07" db="EMBL/GenBank/DDBJ databases">
        <title>Genomic Encyclopedia of Type Strains, Phase IV (KMG-IV): sequencing the most valuable type-strain genomes for metagenomic binning, comparative biology and taxonomic classification.</title>
        <authorList>
            <person name="Goeker M."/>
        </authorList>
    </citation>
    <scope>NUCLEOTIDE SEQUENCE [LARGE SCALE GENOMIC DNA]</scope>
    <source>
        <strain evidence="12 13">DSM 21634</strain>
    </source>
</reference>
<evidence type="ECO:0000256" key="5">
    <source>
        <dbReference type="ARBA" id="ARBA00022490"/>
    </source>
</evidence>